<dbReference type="PATRIC" id="fig|1262449.3.peg.3741"/>
<dbReference type="GO" id="GO:0005829">
    <property type="term" value="C:cytosol"/>
    <property type="evidence" value="ECO:0007669"/>
    <property type="project" value="TreeGrafter"/>
</dbReference>
<organism evidence="18 21">
    <name type="scientific">Clostridium pasteurianum DSM 525 = ATCC 6013</name>
    <dbReference type="NCBI Taxonomy" id="1262449"/>
    <lineage>
        <taxon>Bacteria</taxon>
        <taxon>Bacillati</taxon>
        <taxon>Bacillota</taxon>
        <taxon>Clostridia</taxon>
        <taxon>Eubacteriales</taxon>
        <taxon>Clostridiaceae</taxon>
        <taxon>Clostridium</taxon>
    </lineage>
</organism>
<keyword evidence="12 16" id="KW-0547">Nucleotide-binding</keyword>
<sequence length="178" mass="20210">MTEDIKEVILTEDKIGNMTSKIGEKISNDYKGKDLVLIGILKGSVMFMCDLMKKITIPCSIDFMVVSSYGNATESTGKVKILKDIDFSIEGKDILIVEDIIDSGITLSYVKEYLYLKKPRSLEIVTLLNKPERRKVNLQPKYMGFNIPDAFLVGYGLDFAEKYRNLPYIGVLKEEVYK</sequence>
<evidence type="ECO:0000256" key="16">
    <source>
        <dbReference type="RuleBase" id="RU364099"/>
    </source>
</evidence>
<dbReference type="Proteomes" id="UP000028042">
    <property type="component" value="Unassembled WGS sequence"/>
</dbReference>
<keyword evidence="8 16" id="KW-0328">Glycosyltransferase</keyword>
<dbReference type="eggNOG" id="COG0634">
    <property type="taxonomic scope" value="Bacteria"/>
</dbReference>
<name>A0A0H3J934_CLOPA</name>
<protein>
    <recommendedName>
        <fullName evidence="16">Hypoxanthine phosphoribosyltransferase</fullName>
        <ecNumber evidence="16">2.4.2.8</ecNumber>
    </recommendedName>
</protein>
<comment type="pathway">
    <text evidence="4 16">Purine metabolism; IMP biosynthesis via salvage pathway; IMP from hypoxanthine: step 1/1.</text>
</comment>
<dbReference type="KEGG" id="cpae:CPAST_c37270"/>
<reference evidence="18 21" key="1">
    <citation type="journal article" date="2015" name="Genome Announc.">
        <title>Complete Genome Sequence of the Nitrogen-Fixing and Solvent-Producing Clostridium pasteurianum DSM 525.</title>
        <authorList>
            <person name="Poehlein A."/>
            <person name="Grosse-Honebrink A."/>
            <person name="Zhang Y."/>
            <person name="Minton N.P."/>
            <person name="Daniel R."/>
        </authorList>
    </citation>
    <scope>NUCLEOTIDE SEQUENCE [LARGE SCALE GENOMIC DNA]</scope>
    <source>
        <strain evidence="18">DSM 525</strain>
        <strain evidence="21">DSM 525 / ATCC 6013</strain>
    </source>
</reference>
<dbReference type="GO" id="GO:0004422">
    <property type="term" value="F:hypoxanthine phosphoribosyltransferase activity"/>
    <property type="evidence" value="ECO:0007669"/>
    <property type="project" value="InterPro"/>
</dbReference>
<keyword evidence="9 16" id="KW-0808">Transferase</keyword>
<evidence type="ECO:0000313" key="19">
    <source>
        <dbReference type="EMBL" id="KRU14215.1"/>
    </source>
</evidence>
<dbReference type="InterPro" id="IPR029057">
    <property type="entry name" value="PRTase-like"/>
</dbReference>
<dbReference type="GO" id="GO:0000287">
    <property type="term" value="F:magnesium ion binding"/>
    <property type="evidence" value="ECO:0007669"/>
    <property type="project" value="TreeGrafter"/>
</dbReference>
<keyword evidence="10 16" id="KW-0479">Metal-binding</keyword>
<dbReference type="Gene3D" id="3.40.50.2020">
    <property type="match status" value="1"/>
</dbReference>
<comment type="catalytic activity">
    <reaction evidence="14">
        <text>GMP + diphosphate = guanine + 5-phospho-alpha-D-ribose 1-diphosphate</text>
        <dbReference type="Rhea" id="RHEA:25424"/>
        <dbReference type="ChEBI" id="CHEBI:16235"/>
        <dbReference type="ChEBI" id="CHEBI:33019"/>
        <dbReference type="ChEBI" id="CHEBI:58017"/>
        <dbReference type="ChEBI" id="CHEBI:58115"/>
        <dbReference type="EC" id="2.4.2.8"/>
    </reaction>
    <physiologicalReaction direction="right-to-left" evidence="14">
        <dbReference type="Rhea" id="RHEA:25426"/>
    </physiologicalReaction>
</comment>
<dbReference type="GO" id="GO:0006178">
    <property type="term" value="P:guanine salvage"/>
    <property type="evidence" value="ECO:0007669"/>
    <property type="project" value="TreeGrafter"/>
</dbReference>
<dbReference type="SUPFAM" id="SSF53271">
    <property type="entry name" value="PRTase-like"/>
    <property type="match status" value="1"/>
</dbReference>
<comment type="similarity">
    <text evidence="6 16">Belongs to the purine/pyrimidine phosphoribosyltransferase family.</text>
</comment>
<dbReference type="InterPro" id="IPR050408">
    <property type="entry name" value="HGPRT"/>
</dbReference>
<dbReference type="PANTHER" id="PTHR43340">
    <property type="entry name" value="HYPOXANTHINE-GUANINE PHOSPHORIBOSYLTRANSFERASE"/>
    <property type="match status" value="1"/>
</dbReference>
<dbReference type="GO" id="GO:0000166">
    <property type="term" value="F:nucleotide binding"/>
    <property type="evidence" value="ECO:0007669"/>
    <property type="project" value="UniProtKB-KW"/>
</dbReference>
<dbReference type="EC" id="2.4.2.8" evidence="16"/>
<dbReference type="GO" id="GO:0032264">
    <property type="term" value="P:IMP salvage"/>
    <property type="evidence" value="ECO:0007669"/>
    <property type="project" value="UniProtKB-UniPathway"/>
</dbReference>
<accession>A0A0H3J934</accession>
<dbReference type="GO" id="GO:0046100">
    <property type="term" value="P:hypoxanthine metabolic process"/>
    <property type="evidence" value="ECO:0007669"/>
    <property type="project" value="TreeGrafter"/>
</dbReference>
<evidence type="ECO:0000256" key="11">
    <source>
        <dbReference type="ARBA" id="ARBA00022726"/>
    </source>
</evidence>
<dbReference type="AlphaFoldDB" id="A0A0H3J934"/>
<comment type="catalytic activity">
    <reaction evidence="15">
        <text>IMP + diphosphate = hypoxanthine + 5-phospho-alpha-D-ribose 1-diphosphate</text>
        <dbReference type="Rhea" id="RHEA:17973"/>
        <dbReference type="ChEBI" id="CHEBI:17368"/>
        <dbReference type="ChEBI" id="CHEBI:33019"/>
        <dbReference type="ChEBI" id="CHEBI:58017"/>
        <dbReference type="ChEBI" id="CHEBI:58053"/>
        <dbReference type="EC" id="2.4.2.8"/>
    </reaction>
    <physiologicalReaction direction="right-to-left" evidence="15">
        <dbReference type="Rhea" id="RHEA:17975"/>
    </physiologicalReaction>
</comment>
<dbReference type="GeneID" id="93075821"/>
<gene>
    <name evidence="18" type="primary">hpt</name>
    <name evidence="18" type="ORF">CLPA_c37270</name>
    <name evidence="19" type="ORF">CP6013_03471</name>
</gene>
<evidence type="ECO:0000256" key="4">
    <source>
        <dbReference type="ARBA" id="ARBA00004669"/>
    </source>
</evidence>
<dbReference type="KEGG" id="cpat:CLPA_c37270"/>
<dbReference type="InterPro" id="IPR000836">
    <property type="entry name" value="PRTase_dom"/>
</dbReference>
<evidence type="ECO:0000256" key="3">
    <source>
        <dbReference type="ARBA" id="ARBA00004496"/>
    </source>
</evidence>
<evidence type="ECO:0000256" key="5">
    <source>
        <dbReference type="ARBA" id="ARBA00004676"/>
    </source>
</evidence>
<keyword evidence="21" id="KW-1185">Reference proteome</keyword>
<evidence type="ECO:0000313" key="18">
    <source>
        <dbReference type="EMBL" id="AJA53760.1"/>
    </source>
</evidence>
<evidence type="ECO:0000313" key="20">
    <source>
        <dbReference type="Proteomes" id="UP000028042"/>
    </source>
</evidence>
<keyword evidence="7 16" id="KW-0963">Cytoplasm</keyword>
<evidence type="ECO:0000256" key="1">
    <source>
        <dbReference type="ARBA" id="ARBA00001946"/>
    </source>
</evidence>
<evidence type="ECO:0000259" key="17">
    <source>
        <dbReference type="Pfam" id="PF00156"/>
    </source>
</evidence>
<evidence type="ECO:0000256" key="7">
    <source>
        <dbReference type="ARBA" id="ARBA00022490"/>
    </source>
</evidence>
<proteinExistence type="inferred from homology"/>
<keyword evidence="13 16" id="KW-0460">Magnesium</keyword>
<reference evidence="19 20" key="3">
    <citation type="journal article" name="Genome Announc.">
        <title>Improved Draft Genome Sequence of Clostridium pasteurianum Strain ATCC 6013 (DSM 525) Using a Hybrid Next-Generation Sequencing Approach.</title>
        <authorList>
            <person name="Pyne M.E."/>
            <person name="Utturkar S."/>
            <person name="Brown S.D."/>
            <person name="Moo-Young M."/>
            <person name="Chung D.A."/>
            <person name="Chou C.P."/>
        </authorList>
    </citation>
    <scope>NUCLEOTIDE SEQUENCE [LARGE SCALE GENOMIC DNA]</scope>
    <source>
        <strain evidence="19 20">ATCC 6013</strain>
    </source>
</reference>
<dbReference type="UniPathway" id="UPA00591">
    <property type="reaction ID" value="UER00648"/>
</dbReference>
<feature type="domain" description="Phosphoribosyltransferase" evidence="17">
    <location>
        <begin position="22"/>
        <end position="159"/>
    </location>
</feature>
<evidence type="ECO:0000256" key="9">
    <source>
        <dbReference type="ARBA" id="ARBA00022679"/>
    </source>
</evidence>
<evidence type="ECO:0000256" key="6">
    <source>
        <dbReference type="ARBA" id="ARBA00008391"/>
    </source>
</evidence>
<evidence type="ECO:0000256" key="12">
    <source>
        <dbReference type="ARBA" id="ARBA00022741"/>
    </source>
</evidence>
<dbReference type="EMBL" id="JPGY02000001">
    <property type="protein sequence ID" value="KRU14215.1"/>
    <property type="molecule type" value="Genomic_DNA"/>
</dbReference>
<dbReference type="GO" id="GO:0052657">
    <property type="term" value="F:guanine phosphoribosyltransferase activity"/>
    <property type="evidence" value="ECO:0007669"/>
    <property type="project" value="UniProtKB-ARBA"/>
</dbReference>
<dbReference type="CDD" id="cd06223">
    <property type="entry name" value="PRTases_typeI"/>
    <property type="match status" value="1"/>
</dbReference>
<dbReference type="PANTHER" id="PTHR43340:SF1">
    <property type="entry name" value="HYPOXANTHINE PHOSPHORIBOSYLTRANSFERASE"/>
    <property type="match status" value="1"/>
</dbReference>
<evidence type="ECO:0000313" key="21">
    <source>
        <dbReference type="Proteomes" id="UP000030905"/>
    </source>
</evidence>
<reference evidence="19" key="2">
    <citation type="submission" date="2015-10" db="EMBL/GenBank/DDBJ databases">
        <title>Improved Draft Genome Sequence of Clostridium pasteurianum Strain ATCC 6013 (DSM 525) Using a Hybrid Next-Generation Sequencing Approach.</title>
        <authorList>
            <person name="Pyne M.E."/>
            <person name="Utturkar S.M."/>
            <person name="Brown S.D."/>
            <person name="Moo-Young M."/>
            <person name="Chung D.A."/>
            <person name="Chou P.C."/>
        </authorList>
    </citation>
    <scope>NUCLEOTIDE SEQUENCE</scope>
    <source>
        <strain evidence="19">ATCC 6013</strain>
    </source>
</reference>
<dbReference type="Pfam" id="PF00156">
    <property type="entry name" value="Pribosyltran"/>
    <property type="match status" value="1"/>
</dbReference>
<evidence type="ECO:0000256" key="15">
    <source>
        <dbReference type="ARBA" id="ARBA00049402"/>
    </source>
</evidence>
<evidence type="ECO:0000256" key="14">
    <source>
        <dbReference type="ARBA" id="ARBA00048811"/>
    </source>
</evidence>
<dbReference type="EMBL" id="CP009268">
    <property type="protein sequence ID" value="AJA53760.1"/>
    <property type="molecule type" value="Genomic_DNA"/>
</dbReference>
<dbReference type="GO" id="GO:0006166">
    <property type="term" value="P:purine ribonucleoside salvage"/>
    <property type="evidence" value="ECO:0007669"/>
    <property type="project" value="UniProtKB-KW"/>
</dbReference>
<dbReference type="Proteomes" id="UP000030905">
    <property type="component" value="Chromosome"/>
</dbReference>
<dbReference type="NCBIfam" id="TIGR01203">
    <property type="entry name" value="HGPRTase"/>
    <property type="match status" value="1"/>
</dbReference>
<dbReference type="GO" id="GO:0032263">
    <property type="term" value="P:GMP salvage"/>
    <property type="evidence" value="ECO:0007669"/>
    <property type="project" value="TreeGrafter"/>
</dbReference>
<keyword evidence="11 16" id="KW-0660">Purine salvage</keyword>
<comment type="pathway">
    <text evidence="5">Purine metabolism; GMP biosynthesis via salvage pathway; GMP from guanine: step 1/1.</text>
</comment>
<evidence type="ECO:0000256" key="13">
    <source>
        <dbReference type="ARBA" id="ARBA00022842"/>
    </source>
</evidence>
<dbReference type="FunFam" id="3.40.50.2020:FF:000006">
    <property type="entry name" value="Hypoxanthine phosphoribosyltransferase"/>
    <property type="match status" value="1"/>
</dbReference>
<comment type="cofactor">
    <cofactor evidence="1 16">
        <name>Mg(2+)</name>
        <dbReference type="ChEBI" id="CHEBI:18420"/>
    </cofactor>
</comment>
<dbReference type="RefSeq" id="WP_004455590.1">
    <property type="nucleotide sequence ID" value="NZ_ANZB01000017.1"/>
</dbReference>
<dbReference type="InterPro" id="IPR005904">
    <property type="entry name" value="Hxn_phspho_trans"/>
</dbReference>
<comment type="subcellular location">
    <subcellularLocation>
        <location evidence="3 16">Cytoplasm</location>
    </subcellularLocation>
</comment>
<evidence type="ECO:0000256" key="2">
    <source>
        <dbReference type="ARBA" id="ARBA00002049"/>
    </source>
</evidence>
<comment type="function">
    <text evidence="2">Purine salvage pathway enzyme that catalyzes the transfer of the ribosyl-5-phosphate group from 5-phospho-alpha-D-ribose 1-diphosphate (PRPP) to the N9 position of the 6-oxopurines hypoxanthine and guanine to form the corresponding ribonucleotides IMP (inosine 5'-monophosphate) and GMP (guanosine 5'-monophosphate), with the release of PPi.</text>
</comment>
<evidence type="ECO:0000256" key="10">
    <source>
        <dbReference type="ARBA" id="ARBA00022723"/>
    </source>
</evidence>
<evidence type="ECO:0000256" key="8">
    <source>
        <dbReference type="ARBA" id="ARBA00022676"/>
    </source>
</evidence>